<dbReference type="InterPro" id="IPR011009">
    <property type="entry name" value="Kinase-like_dom_sf"/>
</dbReference>
<protein>
    <recommendedName>
        <fullName evidence="1">Aminoglycoside phosphotransferase domain-containing protein</fullName>
    </recommendedName>
</protein>
<dbReference type="InterPro" id="IPR002575">
    <property type="entry name" value="Aminoglycoside_PTrfase"/>
</dbReference>
<keyword evidence="3" id="KW-1185">Reference proteome</keyword>
<dbReference type="RefSeq" id="WP_006379060.1">
    <property type="nucleotide sequence ID" value="NZ_AEJB01000361.1"/>
</dbReference>
<reference evidence="2 3" key="1">
    <citation type="journal article" date="2011" name="Plasmid">
        <title>Streptomyces turgidiscabies Car8 contains a modular pathogenicity island that shares virulence genes with other actinobacterial plant pathogens.</title>
        <authorList>
            <person name="Huguet-Tapia J.C."/>
            <person name="Badger J.H."/>
            <person name="Loria R."/>
            <person name="Pettis G.S."/>
        </authorList>
    </citation>
    <scope>NUCLEOTIDE SEQUENCE [LARGE SCALE GENOMIC DNA]</scope>
    <source>
        <strain evidence="2 3">Car8</strain>
    </source>
</reference>
<evidence type="ECO:0000313" key="2">
    <source>
        <dbReference type="EMBL" id="ELP66125.1"/>
    </source>
</evidence>
<dbReference type="PANTHER" id="PTHR21310">
    <property type="entry name" value="AMINOGLYCOSIDE PHOSPHOTRANSFERASE-RELATED-RELATED"/>
    <property type="match status" value="1"/>
</dbReference>
<evidence type="ECO:0000259" key="1">
    <source>
        <dbReference type="Pfam" id="PF01636"/>
    </source>
</evidence>
<dbReference type="PANTHER" id="PTHR21310:SF40">
    <property type="entry name" value="AMINOGLYCOSIDE PHOSPHOTRANSFERASE DOMAIN-CONTAINING PROTEIN-RELATED"/>
    <property type="match status" value="1"/>
</dbReference>
<evidence type="ECO:0000313" key="3">
    <source>
        <dbReference type="Proteomes" id="UP000010931"/>
    </source>
</evidence>
<dbReference type="Gene3D" id="3.90.1200.10">
    <property type="match status" value="1"/>
</dbReference>
<sequence length="294" mass="32675">MTISAAASHSVLTEACAAAGFDATHAEPVRMAENEIWRLPGQVIVRIARTGQSAAAVREVGVARWLVENEVPTVRALPIDQPVEAEGRPVTFWEELPPHRNGSVRDVVQLLKRLHALPAPRSVRLGRLDPFVRIAERINASVTLPEDDRQWLRQRHAELRDGWEPRPSGLADCVVHGDAWVGNVARTADGPVLMDFERVSVGPPEWDLVSTALKLTTTGAVTEAEYAEFCDLYGTDVTQWDGYELLAGARELRMTTYAAQYAAERPEWQAEAQYRVDCMRGRAGGRPWHWTGIL</sequence>
<dbReference type="Pfam" id="PF01636">
    <property type="entry name" value="APH"/>
    <property type="match status" value="1"/>
</dbReference>
<dbReference type="GeneID" id="97407323"/>
<accession>L7F665</accession>
<dbReference type="InterPro" id="IPR051678">
    <property type="entry name" value="AGP_Transferase"/>
</dbReference>
<dbReference type="PATRIC" id="fig|698760.3.peg.5183"/>
<dbReference type="AlphaFoldDB" id="L7F665"/>
<dbReference type="Proteomes" id="UP000010931">
    <property type="component" value="Unassembled WGS sequence"/>
</dbReference>
<proteinExistence type="predicted"/>
<gene>
    <name evidence="2" type="ORF">STRTUCAR8_01646</name>
</gene>
<comment type="caution">
    <text evidence="2">The sequence shown here is derived from an EMBL/GenBank/DDBJ whole genome shotgun (WGS) entry which is preliminary data.</text>
</comment>
<name>L7F665_STRT8</name>
<dbReference type="STRING" id="85558.T45_07766"/>
<feature type="domain" description="Aminoglycoside phosphotransferase" evidence="1">
    <location>
        <begin position="41"/>
        <end position="242"/>
    </location>
</feature>
<organism evidence="2 3">
    <name type="scientific">Streptomyces turgidiscabies (strain Car8)</name>
    <dbReference type="NCBI Taxonomy" id="698760"/>
    <lineage>
        <taxon>Bacteria</taxon>
        <taxon>Bacillati</taxon>
        <taxon>Actinomycetota</taxon>
        <taxon>Actinomycetes</taxon>
        <taxon>Kitasatosporales</taxon>
        <taxon>Streptomycetaceae</taxon>
        <taxon>Streptomyces</taxon>
    </lineage>
</organism>
<dbReference type="SUPFAM" id="SSF56112">
    <property type="entry name" value="Protein kinase-like (PK-like)"/>
    <property type="match status" value="1"/>
</dbReference>
<dbReference type="EMBL" id="AEJB01000361">
    <property type="protein sequence ID" value="ELP66125.1"/>
    <property type="molecule type" value="Genomic_DNA"/>
</dbReference>